<comment type="similarity">
    <text evidence="2">Belongs to the peroxidase family. Ascorbate peroxidase subfamily.</text>
</comment>
<dbReference type="EC" id="1.11.1.11" evidence="3"/>
<comment type="cofactor">
    <cofactor evidence="1">
        <name>heme b</name>
        <dbReference type="ChEBI" id="CHEBI:60344"/>
    </cofactor>
</comment>
<dbReference type="FunFam" id="1.10.520.10:FF:000003">
    <property type="entry name" value="Cytosolic ascorbate peroxidase"/>
    <property type="match status" value="1"/>
</dbReference>
<dbReference type="PRINTS" id="PR00459">
    <property type="entry name" value="ASPEROXIDASE"/>
</dbReference>
<evidence type="ECO:0000256" key="7">
    <source>
        <dbReference type="ARBA" id="ARBA00022837"/>
    </source>
</evidence>
<feature type="region of interest" description="Disordered" evidence="12">
    <location>
        <begin position="87"/>
        <end position="106"/>
    </location>
</feature>
<evidence type="ECO:0000256" key="6">
    <source>
        <dbReference type="ARBA" id="ARBA00022723"/>
    </source>
</evidence>
<evidence type="ECO:0000256" key="8">
    <source>
        <dbReference type="ARBA" id="ARBA00022958"/>
    </source>
</evidence>
<reference evidence="14 15" key="1">
    <citation type="journal article" date="2021" name="Nat. Plants">
        <title>The Taxus genome provides insights into paclitaxel biosynthesis.</title>
        <authorList>
            <person name="Xiong X."/>
            <person name="Gou J."/>
            <person name="Liao Q."/>
            <person name="Li Y."/>
            <person name="Zhou Q."/>
            <person name="Bi G."/>
            <person name="Li C."/>
            <person name="Du R."/>
            <person name="Wang X."/>
            <person name="Sun T."/>
            <person name="Guo L."/>
            <person name="Liang H."/>
            <person name="Lu P."/>
            <person name="Wu Y."/>
            <person name="Zhang Z."/>
            <person name="Ro D.K."/>
            <person name="Shang Y."/>
            <person name="Huang S."/>
            <person name="Yan J."/>
        </authorList>
    </citation>
    <scope>NUCLEOTIDE SEQUENCE [LARGE SCALE GENOMIC DNA]</scope>
    <source>
        <strain evidence="14">Ta-2019</strain>
    </source>
</reference>
<dbReference type="PROSITE" id="PS50873">
    <property type="entry name" value="PEROXIDASE_4"/>
    <property type="match status" value="1"/>
</dbReference>
<protein>
    <recommendedName>
        <fullName evidence="3">L-ascorbate peroxidase</fullName>
        <ecNumber evidence="3">1.11.1.11</ecNumber>
    </recommendedName>
</protein>
<dbReference type="GO" id="GO:0020037">
    <property type="term" value="F:heme binding"/>
    <property type="evidence" value="ECO:0007669"/>
    <property type="project" value="InterPro"/>
</dbReference>
<keyword evidence="4" id="KW-0575">Peroxidase</keyword>
<feature type="domain" description="Plant heme peroxidase family profile" evidence="13">
    <location>
        <begin position="1"/>
        <end position="226"/>
    </location>
</feature>
<dbReference type="EMBL" id="JAHRHJ020000005">
    <property type="protein sequence ID" value="KAH9314053.1"/>
    <property type="molecule type" value="Genomic_DNA"/>
</dbReference>
<evidence type="ECO:0000313" key="15">
    <source>
        <dbReference type="Proteomes" id="UP000824469"/>
    </source>
</evidence>
<evidence type="ECO:0000256" key="3">
    <source>
        <dbReference type="ARBA" id="ARBA00012940"/>
    </source>
</evidence>
<evidence type="ECO:0000259" key="13">
    <source>
        <dbReference type="PROSITE" id="PS50873"/>
    </source>
</evidence>
<gene>
    <name evidence="14" type="ORF">KI387_022680</name>
</gene>
<dbReference type="PANTHER" id="PTHR31356:SF35">
    <property type="entry name" value="L-ASCORBATE PEROXIDASE 2, CYTOSOLIC"/>
    <property type="match status" value="1"/>
</dbReference>
<feature type="non-terminal residue" evidence="14">
    <location>
        <position position="226"/>
    </location>
</feature>
<dbReference type="Gene3D" id="1.10.520.10">
    <property type="match status" value="1"/>
</dbReference>
<dbReference type="InterPro" id="IPR002016">
    <property type="entry name" value="Haem_peroxidase"/>
</dbReference>
<dbReference type="PROSITE" id="PS00435">
    <property type="entry name" value="PEROXIDASE_1"/>
    <property type="match status" value="1"/>
</dbReference>
<evidence type="ECO:0000256" key="5">
    <source>
        <dbReference type="ARBA" id="ARBA00022617"/>
    </source>
</evidence>
<dbReference type="OMA" id="HCAPLVL"/>
<comment type="caution">
    <text evidence="14">The sequence shown here is derived from an EMBL/GenBank/DDBJ whole genome shotgun (WGS) entry which is preliminary data.</text>
</comment>
<dbReference type="InterPro" id="IPR010255">
    <property type="entry name" value="Haem_peroxidase_sf"/>
</dbReference>
<keyword evidence="8" id="KW-0630">Potassium</keyword>
<evidence type="ECO:0000256" key="2">
    <source>
        <dbReference type="ARBA" id="ARBA00006873"/>
    </source>
</evidence>
<keyword evidence="5" id="KW-0349">Heme</keyword>
<dbReference type="InterPro" id="IPR002207">
    <property type="entry name" value="Peroxidase_I"/>
</dbReference>
<keyword evidence="15" id="KW-1185">Reference proteome</keyword>
<dbReference type="InterPro" id="IPR019794">
    <property type="entry name" value="Peroxidases_AS"/>
</dbReference>
<proteinExistence type="inferred from homology"/>
<accession>A0AA38G2K3</accession>
<dbReference type="FunFam" id="1.10.420.10:FF:000003">
    <property type="entry name" value="L-ascorbate peroxidase, cytosolic"/>
    <property type="match status" value="1"/>
</dbReference>
<evidence type="ECO:0000256" key="9">
    <source>
        <dbReference type="ARBA" id="ARBA00023002"/>
    </source>
</evidence>
<dbReference type="InterPro" id="IPR019793">
    <property type="entry name" value="Peroxidases_heam-ligand_BS"/>
</dbReference>
<dbReference type="GO" id="GO:0009507">
    <property type="term" value="C:chloroplast"/>
    <property type="evidence" value="ECO:0007669"/>
    <property type="project" value="TreeGrafter"/>
</dbReference>
<dbReference type="AlphaFoldDB" id="A0AA38G2K3"/>
<dbReference type="CDD" id="cd00691">
    <property type="entry name" value="ascorbate_peroxidase"/>
    <property type="match status" value="1"/>
</dbReference>
<dbReference type="InterPro" id="IPR044831">
    <property type="entry name" value="Ccp1-like"/>
</dbReference>
<dbReference type="Gene3D" id="1.10.420.10">
    <property type="entry name" value="Peroxidase, domain 2"/>
    <property type="match status" value="1"/>
</dbReference>
<keyword evidence="9" id="KW-0560">Oxidoreductase</keyword>
<keyword evidence="6" id="KW-0479">Metal-binding</keyword>
<evidence type="ECO:0000313" key="14">
    <source>
        <dbReference type="EMBL" id="KAH9314053.1"/>
    </source>
</evidence>
<keyword evidence="11" id="KW-0376">Hydrogen peroxide</keyword>
<dbReference type="SUPFAM" id="SSF48113">
    <property type="entry name" value="Heme-dependent peroxidases"/>
    <property type="match status" value="1"/>
</dbReference>
<feature type="non-terminal residue" evidence="14">
    <location>
        <position position="1"/>
    </location>
</feature>
<dbReference type="GO" id="GO:0016688">
    <property type="term" value="F:L-ascorbate peroxidase activity"/>
    <property type="evidence" value="ECO:0007669"/>
    <property type="project" value="UniProtKB-EC"/>
</dbReference>
<evidence type="ECO:0000256" key="12">
    <source>
        <dbReference type="SAM" id="MobiDB-lite"/>
    </source>
</evidence>
<evidence type="ECO:0000256" key="10">
    <source>
        <dbReference type="ARBA" id="ARBA00023004"/>
    </source>
</evidence>
<evidence type="ECO:0000256" key="4">
    <source>
        <dbReference type="ARBA" id="ARBA00022559"/>
    </source>
</evidence>
<sequence length="226" mass="24954">KHCAAIVLRLAWHSAGTYDIKSKNGGPFGTIRNKTELSHAANAGLDIAVKLLEPIKEQFPSLSYADFYQLAGVVAVEVTGGPSITFHPGREDRYESPEEGRLPEATGGSEHLRTVFHRMGLDDKDIVALSGAHTLGRCHRERSGYEGPWTKNPLIFDNSYFKELLAGESKGLIQLPSDKALLEDPIFSKYVHLYAKDENAFFADYAEAHLKLSELGWKRGKWGGGL</sequence>
<dbReference type="PANTHER" id="PTHR31356">
    <property type="entry name" value="THYLAKOID LUMENAL 29 KDA PROTEIN, CHLOROPLASTIC-RELATED"/>
    <property type="match status" value="1"/>
</dbReference>
<evidence type="ECO:0000256" key="1">
    <source>
        <dbReference type="ARBA" id="ARBA00001970"/>
    </source>
</evidence>
<dbReference type="Pfam" id="PF00141">
    <property type="entry name" value="peroxidase"/>
    <property type="match status" value="1"/>
</dbReference>
<keyword evidence="10" id="KW-0408">Iron</keyword>
<dbReference type="GO" id="GO:0034599">
    <property type="term" value="P:cellular response to oxidative stress"/>
    <property type="evidence" value="ECO:0007669"/>
    <property type="project" value="InterPro"/>
</dbReference>
<dbReference type="GO" id="GO:0042744">
    <property type="term" value="P:hydrogen peroxide catabolic process"/>
    <property type="evidence" value="ECO:0007669"/>
    <property type="project" value="UniProtKB-KW"/>
</dbReference>
<name>A0AA38G2K3_TAXCH</name>
<dbReference type="PROSITE" id="PS00436">
    <property type="entry name" value="PEROXIDASE_2"/>
    <property type="match status" value="1"/>
</dbReference>
<evidence type="ECO:0000256" key="11">
    <source>
        <dbReference type="ARBA" id="ARBA00023324"/>
    </source>
</evidence>
<dbReference type="GO" id="GO:0000302">
    <property type="term" value="P:response to reactive oxygen species"/>
    <property type="evidence" value="ECO:0007669"/>
    <property type="project" value="TreeGrafter"/>
</dbReference>
<organism evidence="14 15">
    <name type="scientific">Taxus chinensis</name>
    <name type="common">Chinese yew</name>
    <name type="synonym">Taxus wallichiana var. chinensis</name>
    <dbReference type="NCBI Taxonomy" id="29808"/>
    <lineage>
        <taxon>Eukaryota</taxon>
        <taxon>Viridiplantae</taxon>
        <taxon>Streptophyta</taxon>
        <taxon>Embryophyta</taxon>
        <taxon>Tracheophyta</taxon>
        <taxon>Spermatophyta</taxon>
        <taxon>Pinopsida</taxon>
        <taxon>Pinidae</taxon>
        <taxon>Conifers II</taxon>
        <taxon>Cupressales</taxon>
        <taxon>Taxaceae</taxon>
        <taxon>Taxus</taxon>
    </lineage>
</organism>
<dbReference type="GO" id="GO:0046872">
    <property type="term" value="F:metal ion binding"/>
    <property type="evidence" value="ECO:0007669"/>
    <property type="project" value="UniProtKB-KW"/>
</dbReference>
<dbReference type="Proteomes" id="UP000824469">
    <property type="component" value="Unassembled WGS sequence"/>
</dbReference>
<feature type="compositionally biased region" description="Basic and acidic residues" evidence="12">
    <location>
        <begin position="88"/>
        <end position="102"/>
    </location>
</feature>
<dbReference type="PRINTS" id="PR00458">
    <property type="entry name" value="PEROXIDASE"/>
</dbReference>
<keyword evidence="7" id="KW-0106">Calcium</keyword>